<proteinExistence type="inferred from homology"/>
<dbReference type="Pfam" id="PF00246">
    <property type="entry name" value="Peptidase_M14"/>
    <property type="match status" value="1"/>
</dbReference>
<keyword evidence="10" id="KW-0121">Carboxypeptidase</keyword>
<evidence type="ECO:0000259" key="9">
    <source>
        <dbReference type="PROSITE" id="PS52035"/>
    </source>
</evidence>
<keyword evidence="4" id="KW-0378">Hydrolase</keyword>
<dbReference type="Proteomes" id="UP000317835">
    <property type="component" value="Chromosome"/>
</dbReference>
<evidence type="ECO:0000256" key="6">
    <source>
        <dbReference type="ARBA" id="ARBA00023049"/>
    </source>
</evidence>
<evidence type="ECO:0000313" key="11">
    <source>
        <dbReference type="Proteomes" id="UP000317835"/>
    </source>
</evidence>
<dbReference type="GO" id="GO:0008270">
    <property type="term" value="F:zinc ion binding"/>
    <property type="evidence" value="ECO:0007669"/>
    <property type="project" value="InterPro"/>
</dbReference>
<dbReference type="PROSITE" id="PS52035">
    <property type="entry name" value="PEPTIDASE_M14"/>
    <property type="match status" value="1"/>
</dbReference>
<dbReference type="AlphaFoldDB" id="A0A518H5B7"/>
<feature type="domain" description="Peptidase M14" evidence="9">
    <location>
        <begin position="24"/>
        <end position="398"/>
    </location>
</feature>
<feature type="region of interest" description="Disordered" evidence="8">
    <location>
        <begin position="709"/>
        <end position="755"/>
    </location>
</feature>
<keyword evidence="11" id="KW-1185">Reference proteome</keyword>
<dbReference type="GO" id="GO:0006508">
    <property type="term" value="P:proteolysis"/>
    <property type="evidence" value="ECO:0007669"/>
    <property type="project" value="UniProtKB-KW"/>
</dbReference>
<comment type="cofactor">
    <cofactor evidence="1">
        <name>Zn(2+)</name>
        <dbReference type="ChEBI" id="CHEBI:29105"/>
    </cofactor>
</comment>
<dbReference type="Gene3D" id="3.40.630.10">
    <property type="entry name" value="Zn peptidases"/>
    <property type="match status" value="1"/>
</dbReference>
<dbReference type="KEGG" id="tpla:ElP_39460"/>
<sequence length="866" mass="94688">MPEIEADPAIPTLEGVVGHSWGEDVSSHAEILRYLEALVASAPDRSKLVRYGRTVEGRDLVYVAISSAGTMARLDEARAENLRLADPRSLGEGEAERLIEEAPAVAWLAYSVHGNESSSSDAALVTAYTLLADRRDETTRWLDDVIVVIDPLQNPDGRDRFVDAHRRARGAFPQSAPRATERAEPWPGGRYNHYLFDMNRDWYLQSQPETKAKVAAYLDWQPQIYVDAHEMGANNNYYFDPASDPFNPQITDRQNDWATRIGRRQAGQFDRFGFAYTTREVYDAFYPGYGSTWPMMQGGIGLLWEQSGVRGLVVDLEDETALHYHDAVRHHYVSSLATIAAAAEGRSDLLRTFFEGRQEAIERGESGETPDVFLLPGKTPNRAAELAALLVANGIEVRRLAAPVTLEGGAAVEQVAPEGAYYVPAAQPAGRLAETLLADRQEMGDDFIARQLDRKARLLGDEIYDVTAWSLPRTFGIDALRGTPVEEPDSEPIGEDGGRPGGSVEGPDRPTVGYLVPAEDEAALDALSSWLRSAYRVHVVDRPFTIDGTSFGRGTLLLRTAQNPDSLHDAVRKTAEEFGLTITAIDTSFVDEGVGLGGPNVAWVEPPKVLLAFEEPVSPFAGHTWFLFDREWSYPTTRVAAPSVAGPLDLGDYNVLILPDGSYGDESGFDADAAAKLRRWVSDGGTLILVDGALRWAIGEEIGLMPTERREVPVGPVPGEGLASDQAEGQEGEGEEDEADSEDADAPKQSPRPVPGAILRATVYDDHWVTAGLPPSVELLTQTGLIVDPLDPTEGRNLVTFDEQDEPASGFCWPDTLEAIGRSPLVLYRSIGQGHVIGFTDDPNYRALSPLTQRLFRNTVFFGPGH</sequence>
<protein>
    <submittedName>
        <fullName evidence="10">Zinc carboxypeptidase</fullName>
    </submittedName>
</protein>
<evidence type="ECO:0000256" key="3">
    <source>
        <dbReference type="ARBA" id="ARBA00022670"/>
    </source>
</evidence>
<feature type="active site" description="Proton donor/acceptor" evidence="7">
    <location>
        <position position="368"/>
    </location>
</feature>
<evidence type="ECO:0000256" key="4">
    <source>
        <dbReference type="ARBA" id="ARBA00022801"/>
    </source>
</evidence>
<evidence type="ECO:0000256" key="5">
    <source>
        <dbReference type="ARBA" id="ARBA00022833"/>
    </source>
</evidence>
<dbReference type="PANTHER" id="PTHR11705:SF143">
    <property type="entry name" value="SLL0236 PROTEIN"/>
    <property type="match status" value="1"/>
</dbReference>
<evidence type="ECO:0000256" key="1">
    <source>
        <dbReference type="ARBA" id="ARBA00001947"/>
    </source>
</evidence>
<dbReference type="SMART" id="SM00631">
    <property type="entry name" value="Zn_pept"/>
    <property type="match status" value="1"/>
</dbReference>
<reference evidence="10 11" key="1">
    <citation type="submission" date="2019-02" db="EMBL/GenBank/DDBJ databases">
        <title>Deep-cultivation of Planctomycetes and their phenomic and genomic characterization uncovers novel biology.</title>
        <authorList>
            <person name="Wiegand S."/>
            <person name="Jogler M."/>
            <person name="Boedeker C."/>
            <person name="Pinto D."/>
            <person name="Vollmers J."/>
            <person name="Rivas-Marin E."/>
            <person name="Kohn T."/>
            <person name="Peeters S.H."/>
            <person name="Heuer A."/>
            <person name="Rast P."/>
            <person name="Oberbeckmann S."/>
            <person name="Bunk B."/>
            <person name="Jeske O."/>
            <person name="Meyerdierks A."/>
            <person name="Storesund J.E."/>
            <person name="Kallscheuer N."/>
            <person name="Luecker S."/>
            <person name="Lage O.M."/>
            <person name="Pohl T."/>
            <person name="Merkel B.J."/>
            <person name="Hornburger P."/>
            <person name="Mueller R.-W."/>
            <person name="Bruemmer F."/>
            <person name="Labrenz M."/>
            <person name="Spormann A.M."/>
            <person name="Op den Camp H."/>
            <person name="Overmann J."/>
            <person name="Amann R."/>
            <person name="Jetten M.S.M."/>
            <person name="Mascher T."/>
            <person name="Medema M.H."/>
            <person name="Devos D.P."/>
            <person name="Kaster A.-K."/>
            <person name="Ovreas L."/>
            <person name="Rohde M."/>
            <person name="Galperin M.Y."/>
            <person name="Jogler C."/>
        </authorList>
    </citation>
    <scope>NUCLEOTIDE SEQUENCE [LARGE SCALE GENOMIC DNA]</scope>
    <source>
        <strain evidence="10 11">ElP</strain>
    </source>
</reference>
<feature type="region of interest" description="Disordered" evidence="8">
    <location>
        <begin position="480"/>
        <end position="510"/>
    </location>
</feature>
<feature type="compositionally biased region" description="Acidic residues" evidence="8">
    <location>
        <begin position="728"/>
        <end position="744"/>
    </location>
</feature>
<dbReference type="EMBL" id="CP036426">
    <property type="protein sequence ID" value="QDV36036.1"/>
    <property type="molecule type" value="Genomic_DNA"/>
</dbReference>
<keyword evidence="3" id="KW-0645">Protease</keyword>
<keyword evidence="6" id="KW-0482">Metalloprotease</keyword>
<dbReference type="GO" id="GO:0005615">
    <property type="term" value="C:extracellular space"/>
    <property type="evidence" value="ECO:0007669"/>
    <property type="project" value="TreeGrafter"/>
</dbReference>
<evidence type="ECO:0000313" key="10">
    <source>
        <dbReference type="EMBL" id="QDV36036.1"/>
    </source>
</evidence>
<dbReference type="InterPro" id="IPR000834">
    <property type="entry name" value="Peptidase_M14"/>
</dbReference>
<organism evidence="10 11">
    <name type="scientific">Tautonia plasticadhaerens</name>
    <dbReference type="NCBI Taxonomy" id="2527974"/>
    <lineage>
        <taxon>Bacteria</taxon>
        <taxon>Pseudomonadati</taxon>
        <taxon>Planctomycetota</taxon>
        <taxon>Planctomycetia</taxon>
        <taxon>Isosphaerales</taxon>
        <taxon>Isosphaeraceae</taxon>
        <taxon>Tautonia</taxon>
    </lineage>
</organism>
<evidence type="ECO:0000256" key="2">
    <source>
        <dbReference type="ARBA" id="ARBA00005988"/>
    </source>
</evidence>
<evidence type="ECO:0000256" key="8">
    <source>
        <dbReference type="SAM" id="MobiDB-lite"/>
    </source>
</evidence>
<dbReference type="SUPFAM" id="SSF53187">
    <property type="entry name" value="Zn-dependent exopeptidases"/>
    <property type="match status" value="1"/>
</dbReference>
<keyword evidence="5" id="KW-0862">Zinc</keyword>
<gene>
    <name evidence="10" type="ORF">ElP_39460</name>
</gene>
<comment type="similarity">
    <text evidence="2 7">Belongs to the peptidase M14 family.</text>
</comment>
<accession>A0A518H5B7</accession>
<dbReference type="InterPro" id="IPR029062">
    <property type="entry name" value="Class_I_gatase-like"/>
</dbReference>
<evidence type="ECO:0000256" key="7">
    <source>
        <dbReference type="PROSITE-ProRule" id="PRU01379"/>
    </source>
</evidence>
<dbReference type="SUPFAM" id="SSF52317">
    <property type="entry name" value="Class I glutamine amidotransferase-like"/>
    <property type="match status" value="1"/>
</dbReference>
<dbReference type="Gene3D" id="3.40.50.880">
    <property type="match status" value="1"/>
</dbReference>
<name>A0A518H5B7_9BACT</name>
<dbReference type="GO" id="GO:0004181">
    <property type="term" value="F:metallocarboxypeptidase activity"/>
    <property type="evidence" value="ECO:0007669"/>
    <property type="project" value="InterPro"/>
</dbReference>
<dbReference type="PANTHER" id="PTHR11705">
    <property type="entry name" value="PROTEASE FAMILY M14 CARBOXYPEPTIDASE A,B"/>
    <property type="match status" value="1"/>
</dbReference>